<accession>A0A917EPC7</accession>
<protein>
    <recommendedName>
        <fullName evidence="3">Lipoprotein</fullName>
    </recommendedName>
</protein>
<sequence length="128" mass="13926">MLKKILIILGILLLLMGGCTYGVYKLVESQITGLVDVATQLNDVQNVTSDQAFQEKMETIRSLYAENKDAFDEIVKQVPEAAVVTELVNATSLAEFKEKIGAEGFAKVQEALNTCNESLIECAALIGQ</sequence>
<evidence type="ECO:0000313" key="2">
    <source>
        <dbReference type="Proteomes" id="UP000605259"/>
    </source>
</evidence>
<dbReference type="RefSeq" id="WP_188388297.1">
    <property type="nucleotide sequence ID" value="NZ_BMFK01000001.1"/>
</dbReference>
<organism evidence="1 2">
    <name type="scientific">Priestia taiwanensis</name>
    <dbReference type="NCBI Taxonomy" id="1347902"/>
    <lineage>
        <taxon>Bacteria</taxon>
        <taxon>Bacillati</taxon>
        <taxon>Bacillota</taxon>
        <taxon>Bacilli</taxon>
        <taxon>Bacillales</taxon>
        <taxon>Bacillaceae</taxon>
        <taxon>Priestia</taxon>
    </lineage>
</organism>
<evidence type="ECO:0008006" key="3">
    <source>
        <dbReference type="Google" id="ProtNLM"/>
    </source>
</evidence>
<dbReference type="PROSITE" id="PS51257">
    <property type="entry name" value="PROKAR_LIPOPROTEIN"/>
    <property type="match status" value="1"/>
</dbReference>
<gene>
    <name evidence="1" type="ORF">GCM10007140_20880</name>
</gene>
<dbReference type="Proteomes" id="UP000605259">
    <property type="component" value="Unassembled WGS sequence"/>
</dbReference>
<name>A0A917EPC7_9BACI</name>
<proteinExistence type="predicted"/>
<reference evidence="1" key="2">
    <citation type="submission" date="2020-09" db="EMBL/GenBank/DDBJ databases">
        <authorList>
            <person name="Sun Q."/>
            <person name="Zhou Y."/>
        </authorList>
    </citation>
    <scope>NUCLEOTIDE SEQUENCE</scope>
    <source>
        <strain evidence="1">CGMCC 1.12698</strain>
    </source>
</reference>
<dbReference type="EMBL" id="BMFK01000001">
    <property type="protein sequence ID" value="GGE70840.1"/>
    <property type="molecule type" value="Genomic_DNA"/>
</dbReference>
<dbReference type="AlphaFoldDB" id="A0A917EPC7"/>
<evidence type="ECO:0000313" key="1">
    <source>
        <dbReference type="EMBL" id="GGE70840.1"/>
    </source>
</evidence>
<keyword evidence="2" id="KW-1185">Reference proteome</keyword>
<reference evidence="1" key="1">
    <citation type="journal article" date="2014" name="Int. J. Syst. Evol. Microbiol.">
        <title>Complete genome sequence of Corynebacterium casei LMG S-19264T (=DSM 44701T), isolated from a smear-ripened cheese.</title>
        <authorList>
            <consortium name="US DOE Joint Genome Institute (JGI-PGF)"/>
            <person name="Walter F."/>
            <person name="Albersmeier A."/>
            <person name="Kalinowski J."/>
            <person name="Ruckert C."/>
        </authorList>
    </citation>
    <scope>NUCLEOTIDE SEQUENCE</scope>
    <source>
        <strain evidence="1">CGMCC 1.12698</strain>
    </source>
</reference>
<comment type="caution">
    <text evidence="1">The sequence shown here is derived from an EMBL/GenBank/DDBJ whole genome shotgun (WGS) entry which is preliminary data.</text>
</comment>